<feature type="region of interest" description="Disordered" evidence="1">
    <location>
        <begin position="155"/>
        <end position="219"/>
    </location>
</feature>
<organism evidence="2 3">
    <name type="scientific">Phialemonium thermophilum</name>
    <dbReference type="NCBI Taxonomy" id="223376"/>
    <lineage>
        <taxon>Eukaryota</taxon>
        <taxon>Fungi</taxon>
        <taxon>Dikarya</taxon>
        <taxon>Ascomycota</taxon>
        <taxon>Pezizomycotina</taxon>
        <taxon>Sordariomycetes</taxon>
        <taxon>Sordariomycetidae</taxon>
        <taxon>Cephalothecales</taxon>
        <taxon>Cephalothecaceae</taxon>
        <taxon>Phialemonium</taxon>
    </lineage>
</organism>
<keyword evidence="3" id="KW-1185">Reference proteome</keyword>
<feature type="compositionally biased region" description="Acidic residues" evidence="1">
    <location>
        <begin position="194"/>
        <end position="213"/>
    </location>
</feature>
<feature type="region of interest" description="Disordered" evidence="1">
    <location>
        <begin position="1"/>
        <end position="66"/>
    </location>
</feature>
<evidence type="ECO:0000313" key="3">
    <source>
        <dbReference type="Proteomes" id="UP001586593"/>
    </source>
</evidence>
<feature type="compositionally biased region" description="Pro residues" evidence="1">
    <location>
        <begin position="25"/>
        <end position="34"/>
    </location>
</feature>
<protein>
    <submittedName>
        <fullName evidence="2">Uncharacterized protein</fullName>
    </submittedName>
</protein>
<dbReference type="EMBL" id="JAZHXJ010000671">
    <property type="protein sequence ID" value="KAL1854314.1"/>
    <property type="molecule type" value="Genomic_DNA"/>
</dbReference>
<proteinExistence type="predicted"/>
<name>A0ABR3W638_9PEZI</name>
<evidence type="ECO:0000256" key="1">
    <source>
        <dbReference type="SAM" id="MobiDB-lite"/>
    </source>
</evidence>
<feature type="compositionally biased region" description="Basic and acidic residues" evidence="1">
    <location>
        <begin position="47"/>
        <end position="63"/>
    </location>
</feature>
<feature type="compositionally biased region" description="Basic and acidic residues" evidence="1">
    <location>
        <begin position="172"/>
        <end position="193"/>
    </location>
</feature>
<sequence length="219" mass="23345">MDSSKASFPAAALAGSSEKAGPGHIPRPPSPQPTPAIISPNQISPELSDHKSLEMHQQHHSGPDFRPYTVPYSGSGGIDVGYAWIPASRVVAGSEYGSASSGNDSLRSGIAVLRERLSLRETRSVLPRLSIRSRPSKRPTTPLIYTRSASHTCGAVQKRDASVSGSLVSDGTSRRSESKIETPSEKTTSHESGIDDDWYDCGAESEDDAEWEDLGVSKA</sequence>
<dbReference type="Proteomes" id="UP001586593">
    <property type="component" value="Unassembled WGS sequence"/>
</dbReference>
<accession>A0ABR3W638</accession>
<gene>
    <name evidence="2" type="ORF">VTK73DRAFT_8802</name>
</gene>
<reference evidence="2 3" key="1">
    <citation type="journal article" date="2024" name="Commun. Biol.">
        <title>Comparative genomic analysis of thermophilic fungi reveals convergent evolutionary adaptations and gene losses.</title>
        <authorList>
            <person name="Steindorff A.S."/>
            <person name="Aguilar-Pontes M.V."/>
            <person name="Robinson A.J."/>
            <person name="Andreopoulos B."/>
            <person name="LaButti K."/>
            <person name="Kuo A."/>
            <person name="Mondo S."/>
            <person name="Riley R."/>
            <person name="Otillar R."/>
            <person name="Haridas S."/>
            <person name="Lipzen A."/>
            <person name="Grimwood J."/>
            <person name="Schmutz J."/>
            <person name="Clum A."/>
            <person name="Reid I.D."/>
            <person name="Moisan M.C."/>
            <person name="Butler G."/>
            <person name="Nguyen T.T.M."/>
            <person name="Dewar K."/>
            <person name="Conant G."/>
            <person name="Drula E."/>
            <person name="Henrissat B."/>
            <person name="Hansel C."/>
            <person name="Singer S."/>
            <person name="Hutchinson M.I."/>
            <person name="de Vries R.P."/>
            <person name="Natvig D.O."/>
            <person name="Powell A.J."/>
            <person name="Tsang A."/>
            <person name="Grigoriev I.V."/>
        </authorList>
    </citation>
    <scope>NUCLEOTIDE SEQUENCE [LARGE SCALE GENOMIC DNA]</scope>
    <source>
        <strain evidence="2 3">ATCC 24622</strain>
    </source>
</reference>
<evidence type="ECO:0000313" key="2">
    <source>
        <dbReference type="EMBL" id="KAL1854314.1"/>
    </source>
</evidence>
<comment type="caution">
    <text evidence="2">The sequence shown here is derived from an EMBL/GenBank/DDBJ whole genome shotgun (WGS) entry which is preliminary data.</text>
</comment>